<dbReference type="PROSITE" id="PS51898">
    <property type="entry name" value="TYR_RECOMBINASE"/>
    <property type="match status" value="1"/>
</dbReference>
<feature type="domain" description="Core-binding (CB)" evidence="7">
    <location>
        <begin position="118"/>
        <end position="200"/>
    </location>
</feature>
<proteinExistence type="inferred from homology"/>
<evidence type="ECO:0000256" key="2">
    <source>
        <dbReference type="ARBA" id="ARBA00022908"/>
    </source>
</evidence>
<dbReference type="CDD" id="cd01184">
    <property type="entry name" value="INT_C_like_1"/>
    <property type="match status" value="1"/>
</dbReference>
<evidence type="ECO:0000313" key="9">
    <source>
        <dbReference type="Proteomes" id="UP001169719"/>
    </source>
</evidence>
<name>A0ABT7Y0Z4_9VIBR</name>
<keyword evidence="9" id="KW-1185">Reference proteome</keyword>
<dbReference type="InterPro" id="IPR002104">
    <property type="entry name" value="Integrase_catalytic"/>
</dbReference>
<evidence type="ECO:0000259" key="7">
    <source>
        <dbReference type="PROSITE" id="PS51900"/>
    </source>
</evidence>
<dbReference type="InterPro" id="IPR044068">
    <property type="entry name" value="CB"/>
</dbReference>
<comment type="similarity">
    <text evidence="1">Belongs to the 'phage' integrase family.</text>
</comment>
<dbReference type="EMBL" id="JAUEOZ010000001">
    <property type="protein sequence ID" value="MDN2481667.1"/>
    <property type="molecule type" value="Genomic_DNA"/>
</dbReference>
<dbReference type="PANTHER" id="PTHR30349">
    <property type="entry name" value="PHAGE INTEGRASE-RELATED"/>
    <property type="match status" value="1"/>
</dbReference>
<dbReference type="SUPFAM" id="SSF56349">
    <property type="entry name" value="DNA breaking-rejoining enzymes"/>
    <property type="match status" value="1"/>
</dbReference>
<dbReference type="PANTHER" id="PTHR30349:SF41">
    <property type="entry name" value="INTEGRASE_RECOMBINASE PROTEIN MJ0367-RELATED"/>
    <property type="match status" value="1"/>
</dbReference>
<dbReference type="Proteomes" id="UP001169719">
    <property type="component" value="Unassembled WGS sequence"/>
</dbReference>
<reference evidence="8" key="1">
    <citation type="submission" date="2024-05" db="EMBL/GenBank/DDBJ databases">
        <title>Genome Sequences of Four Agar- Degrading Marine Bacteria.</title>
        <authorList>
            <person name="Phillips E.K."/>
            <person name="Shaffer J.C."/>
            <person name="Henson M.W."/>
            <person name="Temperton B."/>
            <person name="Thrash C.J."/>
            <person name="Martin M.O."/>
        </authorList>
    </citation>
    <scope>NUCLEOTIDE SEQUENCE</scope>
    <source>
        <strain evidence="8">EKP203</strain>
    </source>
</reference>
<dbReference type="InterPro" id="IPR010998">
    <property type="entry name" value="Integrase_recombinase_N"/>
</dbReference>
<dbReference type="PROSITE" id="PS51900">
    <property type="entry name" value="CB"/>
    <property type="match status" value="1"/>
</dbReference>
<evidence type="ECO:0000256" key="5">
    <source>
        <dbReference type="PROSITE-ProRule" id="PRU01248"/>
    </source>
</evidence>
<dbReference type="RefSeq" id="WP_289961747.1">
    <property type="nucleotide sequence ID" value="NZ_JAUEOZ010000001.1"/>
</dbReference>
<protein>
    <submittedName>
        <fullName evidence="8">Tyrosine-type recombinase/integrase</fullName>
    </submittedName>
</protein>
<keyword evidence="2" id="KW-0229">DNA integration</keyword>
<dbReference type="Gene3D" id="1.10.150.130">
    <property type="match status" value="1"/>
</dbReference>
<evidence type="ECO:0000259" key="6">
    <source>
        <dbReference type="PROSITE" id="PS51898"/>
    </source>
</evidence>
<evidence type="ECO:0000256" key="3">
    <source>
        <dbReference type="ARBA" id="ARBA00023125"/>
    </source>
</evidence>
<gene>
    <name evidence="8" type="ORF">QWJ08_09695</name>
</gene>
<evidence type="ECO:0000256" key="4">
    <source>
        <dbReference type="ARBA" id="ARBA00023172"/>
    </source>
</evidence>
<evidence type="ECO:0000313" key="8">
    <source>
        <dbReference type="EMBL" id="MDN2481667.1"/>
    </source>
</evidence>
<accession>A0ABT7Y0Z4</accession>
<sequence length="425" mass="48792">MYLFRAPNCTYYTRICLPKKLRDNGFPFDLKVSLLTKNRQLASERNLTVAARLKDLIFKTHTQSCVEAFKASSDAIIKETRCGFDSNQHHKEVSVVPVRSAERQDVTSTVHRKDPPVVSLKAALDAFVESKKLQNVRPLTVHQLDSRVRHCINLLPVDSIDAVTSAHALLYRDQLLREGRSYKTNKEYLAAAFQFFKYAKTMNYIAINPFDGIKIDNKPRKPSSAERDRWSVKNLKLFFKSHKFTEQGVEFRWISWVLLYSGMRPSEVCQLRVSDIKEADGGYYFAVNVDDEGKYVKNSNSIRKVPVHGQLIKLGLLEYLLTRKSSGANNLFSYEPKNIFGDWSKAYINKMTKYQTSIGMQPGHRPTSYGFRHTFIDELKQKGISEIITAEIVGHKQQGITYDRYGKQLNLKELAKALNKVTFKL</sequence>
<dbReference type="Gene3D" id="1.10.443.10">
    <property type="entry name" value="Intergrase catalytic core"/>
    <property type="match status" value="1"/>
</dbReference>
<evidence type="ECO:0000256" key="1">
    <source>
        <dbReference type="ARBA" id="ARBA00008857"/>
    </source>
</evidence>
<keyword evidence="4" id="KW-0233">DNA recombination</keyword>
<feature type="domain" description="Tyr recombinase" evidence="6">
    <location>
        <begin position="220"/>
        <end position="419"/>
    </location>
</feature>
<dbReference type="InterPro" id="IPR011010">
    <property type="entry name" value="DNA_brk_join_enz"/>
</dbReference>
<dbReference type="Pfam" id="PF00589">
    <property type="entry name" value="Phage_integrase"/>
    <property type="match status" value="1"/>
</dbReference>
<comment type="caution">
    <text evidence="8">The sequence shown here is derived from an EMBL/GenBank/DDBJ whole genome shotgun (WGS) entry which is preliminary data.</text>
</comment>
<keyword evidence="3 5" id="KW-0238">DNA-binding</keyword>
<organism evidence="8 9">
    <name type="scientific">Vibrio agarivorans</name>
    <dbReference type="NCBI Taxonomy" id="153622"/>
    <lineage>
        <taxon>Bacteria</taxon>
        <taxon>Pseudomonadati</taxon>
        <taxon>Pseudomonadota</taxon>
        <taxon>Gammaproteobacteria</taxon>
        <taxon>Vibrionales</taxon>
        <taxon>Vibrionaceae</taxon>
        <taxon>Vibrio</taxon>
    </lineage>
</organism>
<dbReference type="InterPro" id="IPR050090">
    <property type="entry name" value="Tyrosine_recombinase_XerCD"/>
</dbReference>
<dbReference type="InterPro" id="IPR013762">
    <property type="entry name" value="Integrase-like_cat_sf"/>
</dbReference>